<feature type="compositionally biased region" description="Pro residues" evidence="4">
    <location>
        <begin position="985"/>
        <end position="1006"/>
    </location>
</feature>
<dbReference type="Gene3D" id="2.60.120.620">
    <property type="entry name" value="q2cbj1_9rhob like domain"/>
    <property type="match status" value="1"/>
</dbReference>
<dbReference type="InterPro" id="IPR036322">
    <property type="entry name" value="WD40_repeat_dom_sf"/>
</dbReference>
<dbReference type="Gene3D" id="1.25.40.10">
    <property type="entry name" value="Tetratricopeptide repeat domain"/>
    <property type="match status" value="1"/>
</dbReference>
<dbReference type="PANTHER" id="PTHR44019:SF8">
    <property type="entry name" value="POC1 CENTRIOLAR PROTEIN HOMOLOG"/>
    <property type="match status" value="1"/>
</dbReference>
<evidence type="ECO:0000256" key="1">
    <source>
        <dbReference type="ARBA" id="ARBA00022574"/>
    </source>
</evidence>
<feature type="repeat" description="WD" evidence="3">
    <location>
        <begin position="1260"/>
        <end position="1301"/>
    </location>
</feature>
<name>A0A1Q9E9Q6_SYMMI</name>
<dbReference type="PROSITE" id="PS50082">
    <property type="entry name" value="WD_REPEATS_2"/>
    <property type="match status" value="3"/>
</dbReference>
<comment type="caution">
    <text evidence="6">The sequence shown here is derived from an EMBL/GenBank/DDBJ whole genome shotgun (WGS) entry which is preliminary data.</text>
</comment>
<keyword evidence="2" id="KW-0677">Repeat</keyword>
<keyword evidence="1 3" id="KW-0853">WD repeat</keyword>
<evidence type="ECO:0000256" key="2">
    <source>
        <dbReference type="ARBA" id="ARBA00022737"/>
    </source>
</evidence>
<dbReference type="CDD" id="cd00200">
    <property type="entry name" value="WD40"/>
    <property type="match status" value="1"/>
</dbReference>
<dbReference type="InterPro" id="IPR001680">
    <property type="entry name" value="WD40_rpt"/>
</dbReference>
<reference evidence="6 7" key="1">
    <citation type="submission" date="2016-02" db="EMBL/GenBank/DDBJ databases">
        <title>Genome analysis of coral dinoflagellate symbionts highlights evolutionary adaptations to a symbiotic lifestyle.</title>
        <authorList>
            <person name="Aranda M."/>
            <person name="Li Y."/>
            <person name="Liew Y.J."/>
            <person name="Baumgarten S."/>
            <person name="Simakov O."/>
            <person name="Wilson M."/>
            <person name="Piel J."/>
            <person name="Ashoor H."/>
            <person name="Bougouffa S."/>
            <person name="Bajic V.B."/>
            <person name="Ryu T."/>
            <person name="Ravasi T."/>
            <person name="Bayer T."/>
            <person name="Micklem G."/>
            <person name="Kim H."/>
            <person name="Bhak J."/>
            <person name="Lajeunesse T.C."/>
            <person name="Voolstra C.R."/>
        </authorList>
    </citation>
    <scope>NUCLEOTIDE SEQUENCE [LARGE SCALE GENOMIC DNA]</scope>
    <source>
        <strain evidence="6 7">CCMP2467</strain>
    </source>
</reference>
<dbReference type="InterPro" id="IPR006597">
    <property type="entry name" value="Sel1-like"/>
</dbReference>
<dbReference type="EMBL" id="LSRX01000217">
    <property type="protein sequence ID" value="OLQ04138.1"/>
    <property type="molecule type" value="Genomic_DNA"/>
</dbReference>
<gene>
    <name evidence="6" type="primary">HET-E1</name>
    <name evidence="6" type="ORF">AK812_SmicGene12786</name>
</gene>
<feature type="compositionally biased region" description="Low complexity" evidence="4">
    <location>
        <begin position="964"/>
        <end position="984"/>
    </location>
</feature>
<keyword evidence="7" id="KW-1185">Reference proteome</keyword>
<feature type="domain" description="Fe2OG dioxygenase" evidence="5">
    <location>
        <begin position="1844"/>
        <end position="1938"/>
    </location>
</feature>
<dbReference type="SMART" id="SM00320">
    <property type="entry name" value="WD40"/>
    <property type="match status" value="7"/>
</dbReference>
<dbReference type="SUPFAM" id="SSF81901">
    <property type="entry name" value="HCP-like"/>
    <property type="match status" value="1"/>
</dbReference>
<feature type="repeat" description="WD" evidence="3">
    <location>
        <begin position="1219"/>
        <end position="1260"/>
    </location>
</feature>
<feature type="region of interest" description="Disordered" evidence="4">
    <location>
        <begin position="723"/>
        <end position="745"/>
    </location>
</feature>
<dbReference type="SUPFAM" id="SSF50978">
    <property type="entry name" value="WD40 repeat-like"/>
    <property type="match status" value="1"/>
</dbReference>
<feature type="compositionally biased region" description="Polar residues" evidence="4">
    <location>
        <begin position="1519"/>
        <end position="1530"/>
    </location>
</feature>
<dbReference type="InterPro" id="IPR005123">
    <property type="entry name" value="Oxoglu/Fe-dep_dioxygenase_dom"/>
</dbReference>
<feature type="compositionally biased region" description="Polar residues" evidence="4">
    <location>
        <begin position="2287"/>
        <end position="2297"/>
    </location>
</feature>
<dbReference type="PROSITE" id="PS51471">
    <property type="entry name" value="FE2OG_OXY"/>
    <property type="match status" value="1"/>
</dbReference>
<evidence type="ECO:0000313" key="6">
    <source>
        <dbReference type="EMBL" id="OLQ04138.1"/>
    </source>
</evidence>
<feature type="repeat" description="WD" evidence="3">
    <location>
        <begin position="1140"/>
        <end position="1178"/>
    </location>
</feature>
<evidence type="ECO:0000256" key="3">
    <source>
        <dbReference type="PROSITE-ProRule" id="PRU00221"/>
    </source>
</evidence>
<dbReference type="OrthoDB" id="1068471at2759"/>
<sequence>MCQASKSHETQHDLDILRELGLTFTKSLVIMNYFNKQLPDMTRVSQVNSYVLGQRGKFPNARFVMLHHKDGIDKEHMSADELEDYIQQLPRKEQREFKMHLERMQKDEELTKEAHDLFGILRAINHVQGILLDWMRDNCRDVISSLRGDVMRYEHNVNELQQMIAASNPREIKDGWRNYTLAYENIISMMQYGRIASMKLPQPLFQLGPRDRWAETRTVVSTYKEEIAKVAVAKPPGWLETEALDEELKGSYTGHQLHLRLGPHAAFSRLVRVLGYMLFSMKLEPLTEEEMMTKSGHSRDGATHSFNKHTVILQLVTHGLLQMQEVVAVTLQQVKAIYVAVLEKAHKSLELFFPHIAHHRQFQKMLDDKYEELLMQKLTAGANAIHDRIVTKTRYFAVDLPNRILVLFGLTPMVQDVLVTNPASAYYNENQSDADGKSRRMPSRELKGVRKQREALLAMKGRLYDHQQRNPFSLIDFVEGGQQDLHQDEYRTINVDDINSIAHQYYMLVKGLLVLDIEGILDHDIFHPLENKEVLLRSMREEMLQAVSDLQDDEVSEMVGAGFQEMLQEQQDTNATLVKLKGVLAELETVASTEPGSDVPPLEWFLLLSEAVSADVLVKAAKAAKTDLVNLLRLPAHTVSTRSEPDMEHSFIRVTVRPASTWQGRENLEALIAEAEGKVSLGRVADVSHDGEAILSTSKSRCLTLHGNVSQRAMLANATHPAEGTIQGEGSQEDEAEAESETDANVEDEGLLILWEGGLRVSMSHACDWRGGGEEAQRLPEQPADFRPEQEKGELGGLESILELFTLFFDELERVQRERSAWNMTMEGAVARGQHRGHARPAATTSAAARSPLRDCRVAAPGMLIRNRVGSNAQNITSPSYISNGYHRPGTANHVPRQQGRITAGKRSRRGGEGQGAPGAAVSAGGSALLSVPTPIRSTSAPSLPGEALVFEVTTKSPEARKGAVSPQQVVAAATASPPVAQPTAQPPPTAPVQPAPQPKPQPPTLPQTTEVPTEQGIMNHLPWLSEKRTSLLQLLAEWSQSHRVLDDLTDRLRRLGRDRPADQGPCELETGLRQVIAMVSVINTAMWRSCAGIWCRRARPNSRRLLCLQKSFEASKRLLDDHGWSRRVATSTDSACFLHKRPVRSVNFSSGGQLLCTSSEDGTARVYELETGRMVKEVDHGTTIWWSDFSCDGSMLCTASDDRSVRVYDCKTWKLLEMFGHGLPAKCASFSPDGQSVATASGDAFVRIFDLNEGDEVAKLKHDSWVVSVRYSPDGALLATGSADKCIRIFDVTAPEAKLVQVSKKKFSGLVTSVDFSPDSRLICASTTRKEDQTQIIEAVTGRCEMAIEQDALTVSTRFSPAGDRVCAVSGDHALVYDVESGEMIRCFEHGVHVNYAAMRADGLLCTAAMDGAVRFFTLGDGPTGRDLLQQFEFLELKTSTYENLRVAFHGAGEPAPVLPTPPSRPPEMFPPSPEKMVMLKDVEVGLSAVPVGRPAAPPVVPRLHLGAAKNGVDIDSAATNLSGTPSVHSSDESLCSPAAGTAPPLPKDITHAAGLLARSQSCVTLHERKACVEASPLTKQRILHQAVVAEEEEVADLPMTRWASRPAPNSSSPGVDPRSVAVQSMPVGRSASSPNPASPSKQDVVRSPQAQHTLVPPRHLGQQQLSDMAAFLKAVLGLLGPFALFGLLGCVTERTRDARIDERHAVHKWMQNASFSSFVLAQSETAKLHPGFWRRETWLGTVVSGSVKWPVSTWRANFHLLPSLVTSDEAVAMKQLLVDSPNDFDEDIDGVDKMVTYEFIISSAGARKAHDPVRESLRQRLRDITEPIIRDRIQPFVWKRYPNAGAVCHSMIRRYLLHERRTHDTHWDIPSYVSVVVSLDSSGRDFHGGFFVTTGNGEKSFIPLQQGDTVVHQSDLLHGVHVKAGERWSWAMWFQDSSDCSSQSADWWKKEAEGGDPVAQTLRAMRAATPEESWTWLQTAAISGFPRAQLYFGKAIEDGLQGKPNHEQASYWYEQSRQGGEIDSCYYLGLVERRRGNISGAMQLFRQGAIAGEPNAMGQLASGYQNGTGGLPRDLDLATDWFERAADFTKEAMYQSYLLYSDRTPKRSQDEAKARLHLERAARMGHEMAMKKFIEPLAREGNWEAVAPWLIRIESKAALSQFVKLHQRGVQINAFTLYRAEEVLRDLAEQGFDERRSPVPIDLLQSFRSYVLVFCELKGLREGLLFDETMTERAAALLLHVAMVMDIAATSPPPLAKGRAIYASAAALPQASPIQVVAQVPHAGHSSTQPSQRPSHTPAPARAMGVMRAVVSPLGRAMSTSALHGQVAFYPRPQIAGVPGAAVALVPCACAWK</sequence>
<dbReference type="Proteomes" id="UP000186817">
    <property type="component" value="Unassembled WGS sequence"/>
</dbReference>
<dbReference type="PANTHER" id="PTHR44019">
    <property type="entry name" value="WD REPEAT-CONTAINING PROTEIN 55"/>
    <property type="match status" value="1"/>
</dbReference>
<organism evidence="6 7">
    <name type="scientific">Symbiodinium microadriaticum</name>
    <name type="common">Dinoflagellate</name>
    <name type="synonym">Zooxanthella microadriatica</name>
    <dbReference type="NCBI Taxonomy" id="2951"/>
    <lineage>
        <taxon>Eukaryota</taxon>
        <taxon>Sar</taxon>
        <taxon>Alveolata</taxon>
        <taxon>Dinophyceae</taxon>
        <taxon>Suessiales</taxon>
        <taxon>Symbiodiniaceae</taxon>
        <taxon>Symbiodinium</taxon>
    </lineage>
</organism>
<feature type="region of interest" description="Disordered" evidence="4">
    <location>
        <begin position="2282"/>
        <end position="2302"/>
    </location>
</feature>
<evidence type="ECO:0000313" key="7">
    <source>
        <dbReference type="Proteomes" id="UP000186817"/>
    </source>
</evidence>
<dbReference type="InterPro" id="IPR011990">
    <property type="entry name" value="TPR-like_helical_dom_sf"/>
</dbReference>
<feature type="compositionally biased region" description="Low complexity" evidence="4">
    <location>
        <begin position="1632"/>
        <end position="1642"/>
    </location>
</feature>
<feature type="region of interest" description="Disordered" evidence="4">
    <location>
        <begin position="1601"/>
        <end position="1654"/>
    </location>
</feature>
<accession>A0A1Q9E9Q6</accession>
<feature type="compositionally biased region" description="Acidic residues" evidence="4">
    <location>
        <begin position="731"/>
        <end position="745"/>
    </location>
</feature>
<evidence type="ECO:0000256" key="4">
    <source>
        <dbReference type="SAM" id="MobiDB-lite"/>
    </source>
</evidence>
<protein>
    <submittedName>
        <fullName evidence="6">Vegetative incompatibility protein HET-E-1</fullName>
    </submittedName>
</protein>
<proteinExistence type="predicted"/>
<dbReference type="InterPro" id="IPR015943">
    <property type="entry name" value="WD40/YVTN_repeat-like_dom_sf"/>
</dbReference>
<evidence type="ECO:0000259" key="5">
    <source>
        <dbReference type="PROSITE" id="PS51471"/>
    </source>
</evidence>
<dbReference type="PROSITE" id="PS50294">
    <property type="entry name" value="WD_REPEATS_REGION"/>
    <property type="match status" value="1"/>
</dbReference>
<dbReference type="SMART" id="SM00671">
    <property type="entry name" value="SEL1"/>
    <property type="match status" value="3"/>
</dbReference>
<feature type="region of interest" description="Disordered" evidence="4">
    <location>
        <begin position="1518"/>
        <end position="1548"/>
    </location>
</feature>
<feature type="region of interest" description="Disordered" evidence="4">
    <location>
        <begin position="959"/>
        <end position="1011"/>
    </location>
</feature>
<dbReference type="Pfam" id="PF00400">
    <property type="entry name" value="WD40"/>
    <property type="match status" value="4"/>
</dbReference>
<dbReference type="Pfam" id="PF08238">
    <property type="entry name" value="Sel1"/>
    <property type="match status" value="3"/>
</dbReference>
<dbReference type="Gene3D" id="2.130.10.10">
    <property type="entry name" value="YVTN repeat-like/Quinoprotein amine dehydrogenase"/>
    <property type="match status" value="2"/>
</dbReference>
<dbReference type="InterPro" id="IPR050505">
    <property type="entry name" value="WDR55/POC1"/>
</dbReference>
<feature type="region of interest" description="Disordered" evidence="4">
    <location>
        <begin position="881"/>
        <end position="925"/>
    </location>
</feature>